<keyword evidence="3 6" id="KW-1133">Transmembrane helix</keyword>
<evidence type="ECO:0000256" key="4">
    <source>
        <dbReference type="ARBA" id="ARBA00023136"/>
    </source>
</evidence>
<evidence type="ECO:0000313" key="7">
    <source>
        <dbReference type="Proteomes" id="UP001318040"/>
    </source>
</evidence>
<evidence type="ECO:0000256" key="6">
    <source>
        <dbReference type="SAM" id="Phobius"/>
    </source>
</evidence>
<accession>A0AAJ7TSE6</accession>
<dbReference type="AlphaFoldDB" id="A0AAJ7TSE6"/>
<proteinExistence type="predicted"/>
<feature type="region of interest" description="Disordered" evidence="5">
    <location>
        <begin position="1"/>
        <end position="56"/>
    </location>
</feature>
<gene>
    <name evidence="8" type="primary">TMEM100</name>
</gene>
<sequence>MSDGYIQKGPLHQSGRSEPPRPHSGTEPNNPKATASSPPAPPPPSSAAATAAGGATGCGGSGARLAPGRYPLSPQRQQQQQQLQLLAATGGAEGACYKCLAPFGVALLVSGAAVSAVAYGRNAHGSPITLLGLALLGLGALLGLLGAAGCLLHRHRELSRARRESRTTLVVASVP</sequence>
<feature type="transmembrane region" description="Helical" evidence="6">
    <location>
        <begin position="131"/>
        <end position="153"/>
    </location>
</feature>
<dbReference type="GO" id="GO:0005886">
    <property type="term" value="C:plasma membrane"/>
    <property type="evidence" value="ECO:0007669"/>
    <property type="project" value="TreeGrafter"/>
</dbReference>
<evidence type="ECO:0000256" key="1">
    <source>
        <dbReference type="ARBA" id="ARBA00004141"/>
    </source>
</evidence>
<evidence type="ECO:0000256" key="5">
    <source>
        <dbReference type="SAM" id="MobiDB-lite"/>
    </source>
</evidence>
<dbReference type="Pfam" id="PF16311">
    <property type="entry name" value="TMEM100"/>
    <property type="match status" value="1"/>
</dbReference>
<protein>
    <submittedName>
        <fullName evidence="8">Transmembrane protein 100</fullName>
    </submittedName>
</protein>
<dbReference type="PANTHER" id="PTHR16100">
    <property type="entry name" value="PHOSPHOINOSITIDE-INTERACTING PROTEIN FAMILY MEMBER"/>
    <property type="match status" value="1"/>
</dbReference>
<dbReference type="GeneID" id="116949747"/>
<dbReference type="RefSeq" id="XP_032823273.1">
    <property type="nucleotide sequence ID" value="XM_032967382.1"/>
</dbReference>
<dbReference type="Proteomes" id="UP001318040">
    <property type="component" value="Chromosome 37"/>
</dbReference>
<keyword evidence="7" id="KW-1185">Reference proteome</keyword>
<evidence type="ECO:0000256" key="2">
    <source>
        <dbReference type="ARBA" id="ARBA00022692"/>
    </source>
</evidence>
<keyword evidence="4 6" id="KW-0472">Membrane</keyword>
<comment type="subcellular location">
    <subcellularLocation>
        <location evidence="1">Membrane</location>
        <topology evidence="1">Multi-pass membrane protein</topology>
    </subcellularLocation>
</comment>
<dbReference type="GO" id="GO:0071773">
    <property type="term" value="P:cellular response to BMP stimulus"/>
    <property type="evidence" value="ECO:0007669"/>
    <property type="project" value="TreeGrafter"/>
</dbReference>
<dbReference type="InterPro" id="IPR032536">
    <property type="entry name" value="TMEM100"/>
</dbReference>
<feature type="transmembrane region" description="Helical" evidence="6">
    <location>
        <begin position="99"/>
        <end position="119"/>
    </location>
</feature>
<organism evidence="7 8">
    <name type="scientific">Petromyzon marinus</name>
    <name type="common">Sea lamprey</name>
    <dbReference type="NCBI Taxonomy" id="7757"/>
    <lineage>
        <taxon>Eukaryota</taxon>
        <taxon>Metazoa</taxon>
        <taxon>Chordata</taxon>
        <taxon>Craniata</taxon>
        <taxon>Vertebrata</taxon>
        <taxon>Cyclostomata</taxon>
        <taxon>Hyperoartia</taxon>
        <taxon>Petromyzontiformes</taxon>
        <taxon>Petromyzontidae</taxon>
        <taxon>Petromyzon</taxon>
    </lineage>
</organism>
<evidence type="ECO:0000256" key="3">
    <source>
        <dbReference type="ARBA" id="ARBA00022989"/>
    </source>
</evidence>
<dbReference type="PANTHER" id="PTHR16100:SF5">
    <property type="entry name" value="TRANSMEMBRANE PROTEIN 100"/>
    <property type="match status" value="1"/>
</dbReference>
<name>A0AAJ7TSE6_PETMA</name>
<evidence type="ECO:0000313" key="8">
    <source>
        <dbReference type="RefSeq" id="XP_032823273.1"/>
    </source>
</evidence>
<dbReference type="KEGG" id="pmrn:116949747"/>
<reference evidence="8" key="1">
    <citation type="submission" date="2025-08" db="UniProtKB">
        <authorList>
            <consortium name="RefSeq"/>
        </authorList>
    </citation>
    <scope>IDENTIFICATION</scope>
    <source>
        <tissue evidence="8">Sperm</tissue>
    </source>
</reference>
<keyword evidence="2 6" id="KW-0812">Transmembrane</keyword>